<feature type="chain" id="PRO_5039340752" evidence="2">
    <location>
        <begin position="37"/>
        <end position="857"/>
    </location>
</feature>
<dbReference type="PROSITE" id="PS51257">
    <property type="entry name" value="PROKAR_LIPOPROTEIN"/>
    <property type="match status" value="1"/>
</dbReference>
<evidence type="ECO:0000313" key="4">
    <source>
        <dbReference type="Proteomes" id="UP000243799"/>
    </source>
</evidence>
<dbReference type="EMBL" id="FOKG01000018">
    <property type="protein sequence ID" value="SFB54874.1"/>
    <property type="molecule type" value="Genomic_DNA"/>
</dbReference>
<keyword evidence="2" id="KW-0732">Signal</keyword>
<feature type="transmembrane region" description="Helical" evidence="1">
    <location>
        <begin position="770"/>
        <end position="800"/>
    </location>
</feature>
<dbReference type="RefSeq" id="WP_091676300.1">
    <property type="nucleotide sequence ID" value="NZ_FOKG01000018.1"/>
</dbReference>
<keyword evidence="4" id="KW-1185">Reference proteome</keyword>
<keyword evidence="1" id="KW-1133">Transmembrane helix</keyword>
<keyword evidence="1" id="KW-0472">Membrane</keyword>
<feature type="transmembrane region" description="Helical" evidence="1">
    <location>
        <begin position="290"/>
        <end position="313"/>
    </location>
</feature>
<dbReference type="STRING" id="490629.SAMN05216266_11892"/>
<sequence>MRRLPWRAAPKATLASPLTLVAASVTALLACFLATAAVLHASAAGGAAVDYQSDNACPDAHGPAFTGRSVHLDDIPRIVDTVRRHAAEQGFGAAQVAMYTFDLPETEFAGTEYKTRLGYADGGIEHLQVVEGDPGRPGLSMGTRLALEEDIPIGTKGQQGSMPPIVSLHSDLDEPVPRWWCSQRDMAVQQRIVDPPGGAVIFATERETFTAAARAAGTDGVEWFNITFPGPAPRDLDEAYDQVRRSEAAVSGARADLARQGLAEQLNSGSPFARSAEIAQKAQTNVLGSILPLAFISVLVGIGGVGTVGLQWFQRRHSVARLLAARGTSPAGIGGLAVAELGLPLLVGGVSGAALAWLLLDGYGPPGHASTTAVIAAGGAAAAVLLVSLGLLAAIVAHRSHREFQLGRLHGKGRGRILAWIPWELVTAALALFGWIRLTEYRQSSGSLNPLPQVDPIALTYPVFVVLTAAMIAARLAWLVLRLSPRAVFWSRPTLQLAIRRMASARAPVIAVLAIGVVAIGTLSAGNAIADAQRQSLDTKSGTFVGANSRVDTEQPVGLGEKSLPAPVRDDSTVVGELTGTGSVVLVVDPTTVGSVAWLAAVPDSAALLRTLGAAGPAAPTAGTPAIRVGHTSEQALALPDLPDARPVADVPVFPIIGSQPGYVISRDALTQEQLASIPRWSILSSLSPDELSAGLADAGVLQLNPMSRDSALDALPFYVVEWSFAYVTMLGAVLGLVAALALLVAVEVRRRQNALAGALVLRMGLRPRALLGSYLLEVGALAGLALLTGVVCGAAVAGISVPRFDPAGWLAPQSELPNLIPFVLGLLAAGAVVVALAGWLAMRSVRTARTAELLRG</sequence>
<dbReference type="OrthoDB" id="3653743at2"/>
<proteinExistence type="predicted"/>
<feature type="transmembrane region" description="Helical" evidence="1">
    <location>
        <begin position="372"/>
        <end position="396"/>
    </location>
</feature>
<gene>
    <name evidence="3" type="ORF">SAMN05216266_11892</name>
</gene>
<feature type="transmembrane region" description="Helical" evidence="1">
    <location>
        <begin position="509"/>
        <end position="530"/>
    </location>
</feature>
<evidence type="ECO:0000256" key="1">
    <source>
        <dbReference type="SAM" id="Phobius"/>
    </source>
</evidence>
<feature type="transmembrane region" description="Helical" evidence="1">
    <location>
        <begin position="458"/>
        <end position="481"/>
    </location>
</feature>
<protein>
    <submittedName>
        <fullName evidence="3">Putative ABC transport system permease protein</fullName>
    </submittedName>
</protein>
<reference evidence="4" key="1">
    <citation type="submission" date="2016-10" db="EMBL/GenBank/DDBJ databases">
        <authorList>
            <person name="Varghese N."/>
            <person name="Submissions S."/>
        </authorList>
    </citation>
    <scope>NUCLEOTIDE SEQUENCE [LARGE SCALE GENOMIC DNA]</scope>
    <source>
        <strain evidence="4">CGMCC 4.3568</strain>
    </source>
</reference>
<feature type="transmembrane region" description="Helical" evidence="1">
    <location>
        <begin position="725"/>
        <end position="749"/>
    </location>
</feature>
<keyword evidence="1" id="KW-0812">Transmembrane</keyword>
<name>A0A1I1BWT8_9PSEU</name>
<feature type="transmembrane region" description="Helical" evidence="1">
    <location>
        <begin position="820"/>
        <end position="842"/>
    </location>
</feature>
<feature type="signal peptide" evidence="2">
    <location>
        <begin position="1"/>
        <end position="36"/>
    </location>
</feature>
<dbReference type="Proteomes" id="UP000243799">
    <property type="component" value="Unassembled WGS sequence"/>
</dbReference>
<feature type="transmembrane region" description="Helical" evidence="1">
    <location>
        <begin position="333"/>
        <end position="360"/>
    </location>
</feature>
<evidence type="ECO:0000313" key="3">
    <source>
        <dbReference type="EMBL" id="SFB54874.1"/>
    </source>
</evidence>
<evidence type="ECO:0000256" key="2">
    <source>
        <dbReference type="SAM" id="SignalP"/>
    </source>
</evidence>
<feature type="transmembrane region" description="Helical" evidence="1">
    <location>
        <begin position="417"/>
        <end position="438"/>
    </location>
</feature>
<accession>A0A1I1BWT8</accession>
<dbReference type="AlphaFoldDB" id="A0A1I1BWT8"/>
<organism evidence="3 4">
    <name type="scientific">Amycolatopsis marina</name>
    <dbReference type="NCBI Taxonomy" id="490629"/>
    <lineage>
        <taxon>Bacteria</taxon>
        <taxon>Bacillati</taxon>
        <taxon>Actinomycetota</taxon>
        <taxon>Actinomycetes</taxon>
        <taxon>Pseudonocardiales</taxon>
        <taxon>Pseudonocardiaceae</taxon>
        <taxon>Amycolatopsis</taxon>
    </lineage>
</organism>